<reference evidence="2 3" key="1">
    <citation type="submission" date="2021-06" db="EMBL/GenBank/DDBJ databases">
        <title>Caerostris extrusa draft genome.</title>
        <authorList>
            <person name="Kono N."/>
            <person name="Arakawa K."/>
        </authorList>
    </citation>
    <scope>NUCLEOTIDE SEQUENCE [LARGE SCALE GENOMIC DNA]</scope>
</reference>
<comment type="caution">
    <text evidence="2">The sequence shown here is derived from an EMBL/GenBank/DDBJ whole genome shotgun (WGS) entry which is preliminary data.</text>
</comment>
<dbReference type="InterPro" id="IPR013034">
    <property type="entry name" value="DNA_topo_DNA_db_N_dom1"/>
</dbReference>
<dbReference type="Gene3D" id="1.10.10.41">
    <property type="entry name" value="Yeast DNA topoisomerase - domain 1"/>
    <property type="match status" value="1"/>
</dbReference>
<evidence type="ECO:0000313" key="2">
    <source>
        <dbReference type="EMBL" id="GIY71309.1"/>
    </source>
</evidence>
<sequence>MSSFTTNRNHVKLSRKTEEVAGLYGRMLKDRKASKILFKRNFFRDWKEVMTHPVREKLLEISRNAILEIFTYITRKKKKKEKP</sequence>
<dbReference type="EMBL" id="BPLR01014784">
    <property type="protein sequence ID" value="GIY71309.1"/>
    <property type="molecule type" value="Genomic_DNA"/>
</dbReference>
<name>A0AAV4VNC9_CAEEX</name>
<dbReference type="GO" id="GO:0007059">
    <property type="term" value="P:chromosome segregation"/>
    <property type="evidence" value="ECO:0007669"/>
    <property type="project" value="TreeGrafter"/>
</dbReference>
<dbReference type="PANTHER" id="PTHR10290:SF3">
    <property type="entry name" value="DNA TOPOISOMERASE 1"/>
    <property type="match status" value="1"/>
</dbReference>
<organism evidence="2 3">
    <name type="scientific">Caerostris extrusa</name>
    <name type="common">Bark spider</name>
    <name type="synonym">Caerostris bankana</name>
    <dbReference type="NCBI Taxonomy" id="172846"/>
    <lineage>
        <taxon>Eukaryota</taxon>
        <taxon>Metazoa</taxon>
        <taxon>Ecdysozoa</taxon>
        <taxon>Arthropoda</taxon>
        <taxon>Chelicerata</taxon>
        <taxon>Arachnida</taxon>
        <taxon>Araneae</taxon>
        <taxon>Araneomorphae</taxon>
        <taxon>Entelegynae</taxon>
        <taxon>Araneoidea</taxon>
        <taxon>Araneidae</taxon>
        <taxon>Caerostris</taxon>
    </lineage>
</organism>
<evidence type="ECO:0000313" key="3">
    <source>
        <dbReference type="Proteomes" id="UP001054945"/>
    </source>
</evidence>
<proteinExistence type="predicted"/>
<feature type="domain" description="DNA topoisomerase I DNA binding eukaryotic-type" evidence="1">
    <location>
        <begin position="5"/>
        <end position="81"/>
    </location>
</feature>
<dbReference type="Pfam" id="PF02919">
    <property type="entry name" value="Topoisom_I_N"/>
    <property type="match status" value="1"/>
</dbReference>
<accession>A0AAV4VNC9</accession>
<dbReference type="AlphaFoldDB" id="A0AAV4VNC9"/>
<dbReference type="GO" id="GO:0005694">
    <property type="term" value="C:chromosome"/>
    <property type="evidence" value="ECO:0007669"/>
    <property type="project" value="InterPro"/>
</dbReference>
<dbReference type="InterPro" id="IPR051062">
    <property type="entry name" value="Topoisomerase_IB"/>
</dbReference>
<protein>
    <recommendedName>
        <fullName evidence="1">DNA topoisomerase I DNA binding eukaryotic-type domain-containing protein</fullName>
    </recommendedName>
</protein>
<dbReference type="GO" id="GO:0005730">
    <property type="term" value="C:nucleolus"/>
    <property type="evidence" value="ECO:0007669"/>
    <property type="project" value="TreeGrafter"/>
</dbReference>
<dbReference type="GO" id="GO:0006265">
    <property type="term" value="P:DNA topological change"/>
    <property type="evidence" value="ECO:0007669"/>
    <property type="project" value="InterPro"/>
</dbReference>
<dbReference type="SUPFAM" id="SSF56741">
    <property type="entry name" value="Eukaryotic DNA topoisomerase I, N-terminal DNA-binding fragment"/>
    <property type="match status" value="1"/>
</dbReference>
<dbReference type="GO" id="GO:0006260">
    <property type="term" value="P:DNA replication"/>
    <property type="evidence" value="ECO:0007669"/>
    <property type="project" value="TreeGrafter"/>
</dbReference>
<keyword evidence="3" id="KW-1185">Reference proteome</keyword>
<dbReference type="GO" id="GO:0003917">
    <property type="term" value="F:DNA topoisomerase type I (single strand cut, ATP-independent) activity"/>
    <property type="evidence" value="ECO:0007669"/>
    <property type="project" value="InterPro"/>
</dbReference>
<gene>
    <name evidence="2" type="ORF">CEXT_477541</name>
</gene>
<evidence type="ECO:0000259" key="1">
    <source>
        <dbReference type="Pfam" id="PF02919"/>
    </source>
</evidence>
<dbReference type="PANTHER" id="PTHR10290">
    <property type="entry name" value="DNA TOPOISOMERASE I"/>
    <property type="match status" value="1"/>
</dbReference>
<dbReference type="Proteomes" id="UP001054945">
    <property type="component" value="Unassembled WGS sequence"/>
</dbReference>
<dbReference type="InterPro" id="IPR036202">
    <property type="entry name" value="TopoI_DNA-bd_euk_N_sf"/>
</dbReference>
<dbReference type="GO" id="GO:0003677">
    <property type="term" value="F:DNA binding"/>
    <property type="evidence" value="ECO:0007669"/>
    <property type="project" value="InterPro"/>
</dbReference>
<dbReference type="InterPro" id="IPR008336">
    <property type="entry name" value="TopoI_DNA-bd_euk"/>
</dbReference>